<proteinExistence type="predicted"/>
<keyword evidence="3" id="KW-1185">Reference proteome</keyword>
<feature type="region of interest" description="Disordered" evidence="1">
    <location>
        <begin position="34"/>
        <end position="114"/>
    </location>
</feature>
<accession>A0A9N9ET55</accession>
<dbReference type="Proteomes" id="UP000789396">
    <property type="component" value="Unassembled WGS sequence"/>
</dbReference>
<sequence length="114" mass="13232">IEKELINRLKSKAYGDNPLNVNEDVWKSVLEGDQLEAEDDMTEESDVEDLEENESSDYSDILDTLEEASEEDNEEVEKPDVKGKRKSAEIKETRSKKKKLEYEHEQSLSKVPNW</sequence>
<dbReference type="OrthoDB" id="2449080at2759"/>
<dbReference type="InterPro" id="IPR006958">
    <property type="entry name" value="Mak16"/>
</dbReference>
<protein>
    <submittedName>
        <fullName evidence="2">10299_t:CDS:1</fullName>
    </submittedName>
</protein>
<feature type="compositionally biased region" description="Basic and acidic residues" evidence="1">
    <location>
        <begin position="76"/>
        <end position="93"/>
    </location>
</feature>
<dbReference type="AlphaFoldDB" id="A0A9N9ET55"/>
<name>A0A9N9ET55_9GLOM</name>
<evidence type="ECO:0000256" key="1">
    <source>
        <dbReference type="SAM" id="MobiDB-lite"/>
    </source>
</evidence>
<feature type="non-terminal residue" evidence="2">
    <location>
        <position position="114"/>
    </location>
</feature>
<feature type="compositionally biased region" description="Acidic residues" evidence="1">
    <location>
        <begin position="63"/>
        <end position="75"/>
    </location>
</feature>
<organism evidence="2 3">
    <name type="scientific">Racocetra fulgida</name>
    <dbReference type="NCBI Taxonomy" id="60492"/>
    <lineage>
        <taxon>Eukaryota</taxon>
        <taxon>Fungi</taxon>
        <taxon>Fungi incertae sedis</taxon>
        <taxon>Mucoromycota</taxon>
        <taxon>Glomeromycotina</taxon>
        <taxon>Glomeromycetes</taxon>
        <taxon>Diversisporales</taxon>
        <taxon>Gigasporaceae</taxon>
        <taxon>Racocetra</taxon>
    </lineage>
</organism>
<evidence type="ECO:0000313" key="3">
    <source>
        <dbReference type="Proteomes" id="UP000789396"/>
    </source>
</evidence>
<feature type="compositionally biased region" description="Acidic residues" evidence="1">
    <location>
        <begin position="34"/>
        <end position="57"/>
    </location>
</feature>
<dbReference type="EMBL" id="CAJVPZ010018641">
    <property type="protein sequence ID" value="CAG8689312.1"/>
    <property type="molecule type" value="Genomic_DNA"/>
</dbReference>
<dbReference type="Pfam" id="PF04874">
    <property type="entry name" value="Mak16"/>
    <property type="match status" value="1"/>
</dbReference>
<reference evidence="2" key="1">
    <citation type="submission" date="2021-06" db="EMBL/GenBank/DDBJ databases">
        <authorList>
            <person name="Kallberg Y."/>
            <person name="Tangrot J."/>
            <person name="Rosling A."/>
        </authorList>
    </citation>
    <scope>NUCLEOTIDE SEQUENCE</scope>
    <source>
        <strain evidence="2">IN212</strain>
    </source>
</reference>
<comment type="caution">
    <text evidence="2">The sequence shown here is derived from an EMBL/GenBank/DDBJ whole genome shotgun (WGS) entry which is preliminary data.</text>
</comment>
<gene>
    <name evidence="2" type="ORF">RFULGI_LOCUS9925</name>
</gene>
<evidence type="ECO:0000313" key="2">
    <source>
        <dbReference type="EMBL" id="CAG8689312.1"/>
    </source>
</evidence>